<dbReference type="Proteomes" id="UP001140091">
    <property type="component" value="Unassembled WGS sequence"/>
</dbReference>
<accession>A0A9W8JIZ9</accession>
<name>A0A9W8JIZ9_9AGAR</name>
<evidence type="ECO:0000313" key="2">
    <source>
        <dbReference type="Proteomes" id="UP001140091"/>
    </source>
</evidence>
<feature type="non-terminal residue" evidence="1">
    <location>
        <position position="62"/>
    </location>
</feature>
<organism evidence="1 2">
    <name type="scientific">Candolleomyces eurysporus</name>
    <dbReference type="NCBI Taxonomy" id="2828524"/>
    <lineage>
        <taxon>Eukaryota</taxon>
        <taxon>Fungi</taxon>
        <taxon>Dikarya</taxon>
        <taxon>Basidiomycota</taxon>
        <taxon>Agaricomycotina</taxon>
        <taxon>Agaricomycetes</taxon>
        <taxon>Agaricomycetidae</taxon>
        <taxon>Agaricales</taxon>
        <taxon>Agaricineae</taxon>
        <taxon>Psathyrellaceae</taxon>
        <taxon>Candolleomyces</taxon>
    </lineage>
</organism>
<dbReference type="AlphaFoldDB" id="A0A9W8JIZ9"/>
<dbReference type="EMBL" id="JANBPK010000737">
    <property type="protein sequence ID" value="KAJ2933734.1"/>
    <property type="molecule type" value="Genomic_DNA"/>
</dbReference>
<sequence length="62" mass="6970">MGSTANFLSERSLPAAIKGWTDEPNLKDLGSRKLSFFMLQDWDLTQSNALRVPSSANYLNQH</sequence>
<reference evidence="1" key="1">
    <citation type="submission" date="2022-06" db="EMBL/GenBank/DDBJ databases">
        <title>Genome Sequence of Candolleomyces eurysporus.</title>
        <authorList>
            <person name="Buettner E."/>
        </authorList>
    </citation>
    <scope>NUCLEOTIDE SEQUENCE</scope>
    <source>
        <strain evidence="1">VTCC 930004</strain>
    </source>
</reference>
<keyword evidence="2" id="KW-1185">Reference proteome</keyword>
<protein>
    <submittedName>
        <fullName evidence="1">Uncharacterized protein</fullName>
    </submittedName>
</protein>
<gene>
    <name evidence="1" type="ORF">H1R20_g3375</name>
</gene>
<proteinExistence type="predicted"/>
<comment type="caution">
    <text evidence="1">The sequence shown here is derived from an EMBL/GenBank/DDBJ whole genome shotgun (WGS) entry which is preliminary data.</text>
</comment>
<evidence type="ECO:0000313" key="1">
    <source>
        <dbReference type="EMBL" id="KAJ2933734.1"/>
    </source>
</evidence>